<name>A0A3G7TNJ1_9PSED</name>
<reference evidence="1 2" key="1">
    <citation type="submission" date="2018-03" db="EMBL/GenBank/DDBJ databases">
        <title>Diversity of phytobeneficial traits revealed by whole-genome analysis of worldwide-isolated phenazine-producing Pseudomonas spp.</title>
        <authorList>
            <person name="Biessy A."/>
            <person name="Novinscak A."/>
            <person name="Blom J."/>
            <person name="Leger G."/>
            <person name="Thomashow L.S."/>
            <person name="Cazorla F.M."/>
            <person name="Josic D."/>
            <person name="Filion M."/>
        </authorList>
    </citation>
    <scope>NUCLEOTIDE SEQUENCE [LARGE SCALE GENOMIC DNA]</scope>
    <source>
        <strain evidence="1 2">B25</strain>
    </source>
</reference>
<dbReference type="AlphaFoldDB" id="A0A3G7TNJ1"/>
<proteinExistence type="predicted"/>
<organism evidence="1 2">
    <name type="scientific">Pseudomonas chlororaphis</name>
    <dbReference type="NCBI Taxonomy" id="587753"/>
    <lineage>
        <taxon>Bacteria</taxon>
        <taxon>Pseudomonadati</taxon>
        <taxon>Pseudomonadota</taxon>
        <taxon>Gammaproteobacteria</taxon>
        <taxon>Pseudomonadales</taxon>
        <taxon>Pseudomonadaceae</taxon>
        <taxon>Pseudomonas</taxon>
    </lineage>
</organism>
<gene>
    <name evidence="1" type="ORF">C4K04_2991</name>
</gene>
<accession>A0A3G7TNJ1</accession>
<dbReference type="EMBL" id="CP027753">
    <property type="protein sequence ID" value="AZE48663.1"/>
    <property type="molecule type" value="Genomic_DNA"/>
</dbReference>
<dbReference type="Proteomes" id="UP000268048">
    <property type="component" value="Chromosome"/>
</dbReference>
<evidence type="ECO:0000313" key="1">
    <source>
        <dbReference type="EMBL" id="AZE48663.1"/>
    </source>
</evidence>
<protein>
    <submittedName>
        <fullName evidence="1">Uncharacterized protein</fullName>
    </submittedName>
</protein>
<evidence type="ECO:0000313" key="2">
    <source>
        <dbReference type="Proteomes" id="UP000268048"/>
    </source>
</evidence>
<sequence>MRAQQLGAFPGLDRVKPLSGQFRRQDDRPLARTRFEAMNYVF</sequence>